<keyword evidence="2" id="KW-1185">Reference proteome</keyword>
<organism evidence="1 2">
    <name type="scientific">Kineococcus rhizosphaerae</name>
    <dbReference type="NCBI Taxonomy" id="559628"/>
    <lineage>
        <taxon>Bacteria</taxon>
        <taxon>Bacillati</taxon>
        <taxon>Actinomycetota</taxon>
        <taxon>Actinomycetes</taxon>
        <taxon>Kineosporiales</taxon>
        <taxon>Kineosporiaceae</taxon>
        <taxon>Kineococcus</taxon>
    </lineage>
</organism>
<comment type="caution">
    <text evidence="1">The sequence shown here is derived from an EMBL/GenBank/DDBJ whole genome shotgun (WGS) entry which is preliminary data.</text>
</comment>
<sequence length="124" mass="14129">MANLYQQLKQEICSVLREPVARVSHARAARHRLQWFVRGPRRWRPVPVLLALTQTHVVVFSADGASASLTDASCEHVVLAQVQAVGRRWIRATDDRGRVHWFRLGTEEPPARGFLTPPRTYRAP</sequence>
<reference evidence="1 2" key="1">
    <citation type="submission" date="2018-03" db="EMBL/GenBank/DDBJ databases">
        <title>Genomic Encyclopedia of Archaeal and Bacterial Type Strains, Phase II (KMG-II): from individual species to whole genera.</title>
        <authorList>
            <person name="Goeker M."/>
        </authorList>
    </citation>
    <scope>NUCLEOTIDE SEQUENCE [LARGE SCALE GENOMIC DNA]</scope>
    <source>
        <strain evidence="1 2">DSM 19711</strain>
    </source>
</reference>
<protein>
    <submittedName>
        <fullName evidence="1">Uncharacterized protein</fullName>
    </submittedName>
</protein>
<dbReference type="EMBL" id="PVZF01000018">
    <property type="protein sequence ID" value="PRY10052.1"/>
    <property type="molecule type" value="Genomic_DNA"/>
</dbReference>
<name>A0A2T0QWV4_9ACTN</name>
<accession>A0A2T0QWV4</accession>
<dbReference type="RefSeq" id="WP_106215392.1">
    <property type="nucleotide sequence ID" value="NZ_PVZF01000018.1"/>
</dbReference>
<evidence type="ECO:0000313" key="1">
    <source>
        <dbReference type="EMBL" id="PRY10052.1"/>
    </source>
</evidence>
<proteinExistence type="predicted"/>
<evidence type="ECO:0000313" key="2">
    <source>
        <dbReference type="Proteomes" id="UP000238083"/>
    </source>
</evidence>
<gene>
    <name evidence="1" type="ORF">CLV37_11822</name>
</gene>
<dbReference type="AlphaFoldDB" id="A0A2T0QWV4"/>
<dbReference type="Proteomes" id="UP000238083">
    <property type="component" value="Unassembled WGS sequence"/>
</dbReference>